<protein>
    <submittedName>
        <fullName evidence="1">Uncharacterized protein</fullName>
    </submittedName>
</protein>
<gene>
    <name evidence="1" type="ORF">S03H2_23163</name>
</gene>
<dbReference type="EMBL" id="BARU01012607">
    <property type="protein sequence ID" value="GAH43076.1"/>
    <property type="molecule type" value="Genomic_DNA"/>
</dbReference>
<accession>X1FBR5</accession>
<proteinExistence type="predicted"/>
<name>X1FBR5_9ZZZZ</name>
<evidence type="ECO:0000313" key="1">
    <source>
        <dbReference type="EMBL" id="GAH43076.1"/>
    </source>
</evidence>
<dbReference type="AlphaFoldDB" id="X1FBR5"/>
<feature type="non-terminal residue" evidence="1">
    <location>
        <position position="1"/>
    </location>
</feature>
<organism evidence="1">
    <name type="scientific">marine sediment metagenome</name>
    <dbReference type="NCBI Taxonomy" id="412755"/>
    <lineage>
        <taxon>unclassified sequences</taxon>
        <taxon>metagenomes</taxon>
        <taxon>ecological metagenomes</taxon>
    </lineage>
</organism>
<reference evidence="1" key="1">
    <citation type="journal article" date="2014" name="Front. Microbiol.">
        <title>High frequency of phylogenetically diverse reductive dehalogenase-homologous genes in deep subseafloor sedimentary metagenomes.</title>
        <authorList>
            <person name="Kawai M."/>
            <person name="Futagami T."/>
            <person name="Toyoda A."/>
            <person name="Takaki Y."/>
            <person name="Nishi S."/>
            <person name="Hori S."/>
            <person name="Arai W."/>
            <person name="Tsubouchi T."/>
            <person name="Morono Y."/>
            <person name="Uchiyama I."/>
            <person name="Ito T."/>
            <person name="Fujiyama A."/>
            <person name="Inagaki F."/>
            <person name="Takami H."/>
        </authorList>
    </citation>
    <scope>NUCLEOTIDE SEQUENCE</scope>
    <source>
        <strain evidence="1">Expedition CK06-06</strain>
    </source>
</reference>
<sequence>LGEQLSRVEKATFLLDRISQLVSRGSDRLRANETAKRIAHSIAELRRDYVNRLEQKPASNDQPGEAG</sequence>
<comment type="caution">
    <text evidence="1">The sequence shown here is derived from an EMBL/GenBank/DDBJ whole genome shotgun (WGS) entry which is preliminary data.</text>
</comment>